<evidence type="ECO:0000256" key="5">
    <source>
        <dbReference type="ARBA" id="ARBA00023157"/>
    </source>
</evidence>
<comment type="caution">
    <text evidence="7">The sequence shown here is derived from an EMBL/GenBank/DDBJ whole genome shotgun (WGS) entry which is preliminary data.</text>
</comment>
<dbReference type="Proteomes" id="UP000324091">
    <property type="component" value="Chromosome 1"/>
</dbReference>
<sequence length="170" mass="19038">MDGDTRTEIMLSIPRINSQHRQGSEHKAGTRPEFWRRLERDRGSSLGVRGVEPAASCAKPLCQRSRRMGFVAPLRLCTAVSVVIATEAIDKYCRVSGGFSGVKDVYSSNPTYDDVQQSFFLAETLKYLYLLFSSDDLMPFESWVFNTEAHPLPVLHLGNITLPGSEPARR</sequence>
<dbReference type="Gene3D" id="1.50.10.10">
    <property type="match status" value="1"/>
</dbReference>
<dbReference type="GO" id="GO:0004571">
    <property type="term" value="F:mannosyl-oligosaccharide 1,2-alpha-mannosidase activity"/>
    <property type="evidence" value="ECO:0007669"/>
    <property type="project" value="InterPro"/>
</dbReference>
<dbReference type="PANTHER" id="PTHR11742:SF40">
    <property type="entry name" value="MANNOSYL-OLIGOSACCHARIDE 1,2-ALPHA-MANNOSIDASE IB"/>
    <property type="match status" value="1"/>
</dbReference>
<feature type="binding site" evidence="6">
    <location>
        <position position="147"/>
    </location>
    <ligand>
        <name>Ca(2+)</name>
        <dbReference type="ChEBI" id="CHEBI:29108"/>
    </ligand>
</feature>
<accession>A0A5C6PKM9</accession>
<evidence type="ECO:0000313" key="8">
    <source>
        <dbReference type="Proteomes" id="UP000324091"/>
    </source>
</evidence>
<keyword evidence="6" id="KW-0106">Calcium</keyword>
<dbReference type="InterPro" id="IPR036026">
    <property type="entry name" value="Seven-hairpin_glycosidases"/>
</dbReference>
<dbReference type="InterPro" id="IPR012341">
    <property type="entry name" value="6hp_glycosidase-like_sf"/>
</dbReference>
<dbReference type="InterPro" id="IPR050749">
    <property type="entry name" value="Glycosyl_Hydrolase_47"/>
</dbReference>
<dbReference type="GO" id="GO:0000139">
    <property type="term" value="C:Golgi membrane"/>
    <property type="evidence" value="ECO:0007669"/>
    <property type="project" value="TreeGrafter"/>
</dbReference>
<reference evidence="7 8" key="1">
    <citation type="submission" date="2019-04" db="EMBL/GenBank/DDBJ databases">
        <title>Chromosome genome assembly for Takifugu flavidus.</title>
        <authorList>
            <person name="Xiao S."/>
        </authorList>
    </citation>
    <scope>NUCLEOTIDE SEQUENCE [LARGE SCALE GENOMIC DNA]</scope>
    <source>
        <strain evidence="7">HTHZ2018</strain>
        <tissue evidence="7">Muscle</tissue>
    </source>
</reference>
<dbReference type="GO" id="GO:0005975">
    <property type="term" value="P:carbohydrate metabolic process"/>
    <property type="evidence" value="ECO:0007669"/>
    <property type="project" value="InterPro"/>
</dbReference>
<evidence type="ECO:0000256" key="1">
    <source>
        <dbReference type="ARBA" id="ARBA00001913"/>
    </source>
</evidence>
<evidence type="ECO:0000256" key="6">
    <source>
        <dbReference type="PIRSR" id="PIRSR601382-2"/>
    </source>
</evidence>
<comment type="cofactor">
    <cofactor evidence="1 6">
        <name>Ca(2+)</name>
        <dbReference type="ChEBI" id="CHEBI:29108"/>
    </cofactor>
</comment>
<organism evidence="7 8">
    <name type="scientific">Takifugu flavidus</name>
    <name type="common">sansaifugu</name>
    <dbReference type="NCBI Taxonomy" id="433684"/>
    <lineage>
        <taxon>Eukaryota</taxon>
        <taxon>Metazoa</taxon>
        <taxon>Chordata</taxon>
        <taxon>Craniata</taxon>
        <taxon>Vertebrata</taxon>
        <taxon>Euteleostomi</taxon>
        <taxon>Actinopterygii</taxon>
        <taxon>Neopterygii</taxon>
        <taxon>Teleostei</taxon>
        <taxon>Neoteleostei</taxon>
        <taxon>Acanthomorphata</taxon>
        <taxon>Eupercaria</taxon>
        <taxon>Tetraodontiformes</taxon>
        <taxon>Tetradontoidea</taxon>
        <taxon>Tetraodontidae</taxon>
        <taxon>Takifugu</taxon>
    </lineage>
</organism>
<dbReference type="InterPro" id="IPR001382">
    <property type="entry name" value="Glyco_hydro_47"/>
</dbReference>
<keyword evidence="8" id="KW-1185">Reference proteome</keyword>
<dbReference type="GO" id="GO:0005783">
    <property type="term" value="C:endoplasmic reticulum"/>
    <property type="evidence" value="ECO:0007669"/>
    <property type="project" value="TreeGrafter"/>
</dbReference>
<dbReference type="GO" id="GO:0070062">
    <property type="term" value="C:extracellular exosome"/>
    <property type="evidence" value="ECO:0007669"/>
    <property type="project" value="TreeGrafter"/>
</dbReference>
<proteinExistence type="inferred from homology"/>
<name>A0A5C6PKM9_9TELE</name>
<dbReference type="PANTHER" id="PTHR11742">
    <property type="entry name" value="MANNOSYL-OLIGOSACCHARIDE ALPHA-1,2-MANNOSIDASE-RELATED"/>
    <property type="match status" value="1"/>
</dbReference>
<keyword evidence="6" id="KW-0479">Metal-binding</keyword>
<evidence type="ECO:0000256" key="4">
    <source>
        <dbReference type="ARBA" id="ARBA00022801"/>
    </source>
</evidence>
<comment type="pathway">
    <text evidence="2">Protein modification; protein glycosylation.</text>
</comment>
<evidence type="ECO:0000256" key="2">
    <source>
        <dbReference type="ARBA" id="ARBA00004922"/>
    </source>
</evidence>
<dbReference type="AlphaFoldDB" id="A0A5C6PKM9"/>
<evidence type="ECO:0000313" key="7">
    <source>
        <dbReference type="EMBL" id="TWW80432.1"/>
    </source>
</evidence>
<dbReference type="EMBL" id="RHFK02000001">
    <property type="protein sequence ID" value="TWW80432.1"/>
    <property type="molecule type" value="Genomic_DNA"/>
</dbReference>
<dbReference type="GO" id="GO:0005509">
    <property type="term" value="F:calcium ion binding"/>
    <property type="evidence" value="ECO:0007669"/>
    <property type="project" value="InterPro"/>
</dbReference>
<dbReference type="SUPFAM" id="SSF48225">
    <property type="entry name" value="Seven-hairpin glycosidases"/>
    <property type="match status" value="1"/>
</dbReference>
<keyword evidence="4" id="KW-0378">Hydrolase</keyword>
<comment type="similarity">
    <text evidence="3">Belongs to the glycosyl hydrolase 47 family.</text>
</comment>
<keyword evidence="5" id="KW-1015">Disulfide bond</keyword>
<gene>
    <name evidence="7" type="ORF">D4764_01G0002470</name>
</gene>
<protein>
    <submittedName>
        <fullName evidence="7">Mannosyl-oligosaccharide 1,2-alpha-mannosidase IB</fullName>
    </submittedName>
</protein>
<dbReference type="Pfam" id="PF01532">
    <property type="entry name" value="Glyco_hydro_47"/>
    <property type="match status" value="1"/>
</dbReference>
<evidence type="ECO:0000256" key="3">
    <source>
        <dbReference type="ARBA" id="ARBA00007658"/>
    </source>
</evidence>